<evidence type="ECO:0000313" key="5">
    <source>
        <dbReference type="Proteomes" id="UP000814176"/>
    </source>
</evidence>
<keyword evidence="2" id="KW-1133">Transmembrane helix</keyword>
<dbReference type="RefSeq" id="XP_047777438.1">
    <property type="nucleotide sequence ID" value="XM_047916498.1"/>
</dbReference>
<feature type="compositionally biased region" description="Low complexity" evidence="1">
    <location>
        <begin position="300"/>
        <end position="309"/>
    </location>
</feature>
<gene>
    <name evidence="4" type="ORF">C8Q71DRAFT_133599</name>
</gene>
<keyword evidence="3" id="KW-0732">Signal</keyword>
<feature type="compositionally biased region" description="Low complexity" evidence="1">
    <location>
        <begin position="88"/>
        <end position="111"/>
    </location>
</feature>
<feature type="region of interest" description="Disordered" evidence="1">
    <location>
        <begin position="131"/>
        <end position="160"/>
    </location>
</feature>
<feature type="region of interest" description="Disordered" evidence="1">
    <location>
        <begin position="87"/>
        <end position="111"/>
    </location>
</feature>
<protein>
    <submittedName>
        <fullName evidence="4">Uncharacterized protein</fullName>
    </submittedName>
</protein>
<dbReference type="Proteomes" id="UP000814176">
    <property type="component" value="Unassembled WGS sequence"/>
</dbReference>
<feature type="compositionally biased region" description="Pro residues" evidence="1">
    <location>
        <begin position="378"/>
        <end position="388"/>
    </location>
</feature>
<feature type="compositionally biased region" description="Polar residues" evidence="1">
    <location>
        <begin position="147"/>
        <end position="157"/>
    </location>
</feature>
<reference evidence="4 5" key="1">
    <citation type="journal article" date="2021" name="Environ. Microbiol.">
        <title>Gene family expansions and transcriptome signatures uncover fungal adaptations to wood decay.</title>
        <authorList>
            <person name="Hage H."/>
            <person name="Miyauchi S."/>
            <person name="Viragh M."/>
            <person name="Drula E."/>
            <person name="Min B."/>
            <person name="Chaduli D."/>
            <person name="Navarro D."/>
            <person name="Favel A."/>
            <person name="Norest M."/>
            <person name="Lesage-Meessen L."/>
            <person name="Balint B."/>
            <person name="Merenyi Z."/>
            <person name="de Eugenio L."/>
            <person name="Morin E."/>
            <person name="Martinez A.T."/>
            <person name="Baldrian P."/>
            <person name="Stursova M."/>
            <person name="Martinez M.J."/>
            <person name="Novotny C."/>
            <person name="Magnuson J.K."/>
            <person name="Spatafora J.W."/>
            <person name="Maurice S."/>
            <person name="Pangilinan J."/>
            <person name="Andreopoulos W."/>
            <person name="LaButti K."/>
            <person name="Hundley H."/>
            <person name="Na H."/>
            <person name="Kuo A."/>
            <person name="Barry K."/>
            <person name="Lipzen A."/>
            <person name="Henrissat B."/>
            <person name="Riley R."/>
            <person name="Ahrendt S."/>
            <person name="Nagy L.G."/>
            <person name="Grigoriev I.V."/>
            <person name="Martin F."/>
            <person name="Rosso M.N."/>
        </authorList>
    </citation>
    <scope>NUCLEOTIDE SEQUENCE [LARGE SCALE GENOMIC DNA]</scope>
    <source>
        <strain evidence="4 5">CIRM-BRFM 1785</strain>
    </source>
</reference>
<keyword evidence="5" id="KW-1185">Reference proteome</keyword>
<feature type="region of interest" description="Disordered" evidence="1">
    <location>
        <begin position="183"/>
        <end position="429"/>
    </location>
</feature>
<dbReference type="EMBL" id="JADCUA010000014">
    <property type="protein sequence ID" value="KAH9834952.1"/>
    <property type="molecule type" value="Genomic_DNA"/>
</dbReference>
<accession>A0ABQ8KBL8</accession>
<evidence type="ECO:0000256" key="2">
    <source>
        <dbReference type="SAM" id="Phobius"/>
    </source>
</evidence>
<evidence type="ECO:0000313" key="4">
    <source>
        <dbReference type="EMBL" id="KAH9834952.1"/>
    </source>
</evidence>
<feature type="signal peptide" evidence="3">
    <location>
        <begin position="1"/>
        <end position="36"/>
    </location>
</feature>
<proteinExistence type="predicted"/>
<dbReference type="GeneID" id="71997230"/>
<keyword evidence="2" id="KW-0472">Membrane</keyword>
<organism evidence="4 5">
    <name type="scientific">Rhodofomes roseus</name>
    <dbReference type="NCBI Taxonomy" id="34475"/>
    <lineage>
        <taxon>Eukaryota</taxon>
        <taxon>Fungi</taxon>
        <taxon>Dikarya</taxon>
        <taxon>Basidiomycota</taxon>
        <taxon>Agaricomycotina</taxon>
        <taxon>Agaricomycetes</taxon>
        <taxon>Polyporales</taxon>
        <taxon>Rhodofomes</taxon>
    </lineage>
</organism>
<evidence type="ECO:0000256" key="3">
    <source>
        <dbReference type="SAM" id="SignalP"/>
    </source>
</evidence>
<feature type="compositionally biased region" description="Low complexity" evidence="1">
    <location>
        <begin position="396"/>
        <end position="414"/>
    </location>
</feature>
<feature type="transmembrane region" description="Helical" evidence="2">
    <location>
        <begin position="60"/>
        <end position="81"/>
    </location>
</feature>
<name>A0ABQ8KBL8_9APHY</name>
<feature type="compositionally biased region" description="Basic and acidic residues" evidence="1">
    <location>
        <begin position="260"/>
        <end position="270"/>
    </location>
</feature>
<evidence type="ECO:0000256" key="1">
    <source>
        <dbReference type="SAM" id="MobiDB-lite"/>
    </source>
</evidence>
<feature type="chain" id="PRO_5045199474" evidence="3">
    <location>
        <begin position="37"/>
        <end position="635"/>
    </location>
</feature>
<keyword evidence="2" id="KW-0812">Transmembrane</keyword>
<comment type="caution">
    <text evidence="4">The sequence shown here is derived from an EMBL/GenBank/DDBJ whole genome shotgun (WGS) entry which is preliminary data.</text>
</comment>
<sequence>MSTSSPSRLSGCCERCRSAKYTLLALSLVWATPVSAAPAVAQELVGRDGSDGMADAGPAAVAVWIPIVGVGLFIFASAVAYRMRKRSVTPTRTTSATSQASSRQSLLSRMRAWSSRPVTVPGMQARELTAEQLAGTTGRSNRRRRPNSTASTRSTRSLPLYMKEPGEQEVVVFRGREDLTTGSANALLSPVQEGATPDTRRDSMSSLAEPDTPLLDNAIPLTRARTEDSPLPSSIPMRTVNVRPSMDTVGGISEESAGSEDQHDHERERGPAPPYRESISVDQDSGIAFDDSTDAGHGESAPAVSADTSADADRSSAQRGSGGTLRRPHLFGRGESSSGTASALSVPRLLSLFNPGRQNTGGEGGVEGLPRSSDPVLAPVPPTPPSPTTPRRRPRGATVATPPGSPRPGSAGSPYRTHRPSHSGSTSGLSAVFRTRSNTSGTALGTALTSPSTLSVHSISAPLTHTVIRTELTYPRTGPTPDQMKLLASFKRFGMPYGPGHEAGWRECGPGRGPTRPDRFRETGSVVVCRGNWRLLLCGGNWRPLLCRGHWRLLCAGRATRTRAPTFGRTSPARKCVYCYDAATLSTPRPPLSLADAVLNETDYEHVPCVPPSTCTTPNAESDPWLPPRRREYKT</sequence>
<feature type="region of interest" description="Disordered" evidence="1">
    <location>
        <begin position="615"/>
        <end position="635"/>
    </location>
</feature>